<evidence type="ECO:0000256" key="3">
    <source>
        <dbReference type="ARBA" id="ARBA00022729"/>
    </source>
</evidence>
<keyword evidence="6" id="KW-1185">Reference proteome</keyword>
<reference evidence="5 6" key="1">
    <citation type="submission" date="2018-06" db="EMBL/GenBank/DDBJ databases">
        <title>Actinomadura craniellae sp. nov. isolated from marine sponge Craniella sp.</title>
        <authorList>
            <person name="Li L."/>
            <person name="Xu Q.H."/>
            <person name="Lin H.W."/>
            <person name="Lu Y.H."/>
        </authorList>
    </citation>
    <scope>NUCLEOTIDE SEQUENCE [LARGE SCALE GENOMIC DNA]</scope>
    <source>
        <strain evidence="5 6">LHW63021</strain>
    </source>
</reference>
<dbReference type="InterPro" id="IPR006059">
    <property type="entry name" value="SBP"/>
</dbReference>
<dbReference type="EMBL" id="QLYX01000022">
    <property type="protein sequence ID" value="RAY11015.1"/>
    <property type="molecule type" value="Genomic_DNA"/>
</dbReference>
<feature type="signal peptide" evidence="4">
    <location>
        <begin position="1"/>
        <end position="34"/>
    </location>
</feature>
<dbReference type="PROSITE" id="PS51318">
    <property type="entry name" value="TAT"/>
    <property type="match status" value="1"/>
</dbReference>
<dbReference type="PROSITE" id="PS51257">
    <property type="entry name" value="PROKAR_LIPOPROTEIN"/>
    <property type="match status" value="1"/>
</dbReference>
<dbReference type="AlphaFoldDB" id="A0A365GW29"/>
<keyword evidence="3 4" id="KW-0732">Signal</keyword>
<dbReference type="InterPro" id="IPR050490">
    <property type="entry name" value="Bact_solute-bd_prot1"/>
</dbReference>
<organism evidence="5 6">
    <name type="scientific">Actinomadura craniellae</name>
    <dbReference type="NCBI Taxonomy" id="2231787"/>
    <lineage>
        <taxon>Bacteria</taxon>
        <taxon>Bacillati</taxon>
        <taxon>Actinomycetota</taxon>
        <taxon>Actinomycetes</taxon>
        <taxon>Streptosporangiales</taxon>
        <taxon>Thermomonosporaceae</taxon>
        <taxon>Actinomadura</taxon>
    </lineage>
</organism>
<dbReference type="Gene3D" id="3.40.190.10">
    <property type="entry name" value="Periplasmic binding protein-like II"/>
    <property type="match status" value="2"/>
</dbReference>
<dbReference type="PANTHER" id="PTHR43649:SF34">
    <property type="entry name" value="ABC TRANSPORTER PERIPLASMIC-BINDING PROTEIN YCJN-RELATED"/>
    <property type="match status" value="1"/>
</dbReference>
<dbReference type="Pfam" id="PF01547">
    <property type="entry name" value="SBP_bac_1"/>
    <property type="match status" value="1"/>
</dbReference>
<protein>
    <submittedName>
        <fullName evidence="5">ABC transporter substrate-binding protein</fullName>
    </submittedName>
</protein>
<dbReference type="InterPro" id="IPR006311">
    <property type="entry name" value="TAT_signal"/>
</dbReference>
<evidence type="ECO:0000313" key="6">
    <source>
        <dbReference type="Proteomes" id="UP000251891"/>
    </source>
</evidence>
<feature type="chain" id="PRO_5016767805" evidence="4">
    <location>
        <begin position="35"/>
        <end position="440"/>
    </location>
</feature>
<dbReference type="Proteomes" id="UP000251891">
    <property type="component" value="Unassembled WGS sequence"/>
</dbReference>
<keyword evidence="2" id="KW-0813">Transport</keyword>
<dbReference type="PANTHER" id="PTHR43649">
    <property type="entry name" value="ARABINOSE-BINDING PROTEIN-RELATED"/>
    <property type="match status" value="1"/>
</dbReference>
<evidence type="ECO:0000256" key="1">
    <source>
        <dbReference type="ARBA" id="ARBA00008520"/>
    </source>
</evidence>
<comment type="similarity">
    <text evidence="1">Belongs to the bacterial solute-binding protein 1 family.</text>
</comment>
<dbReference type="SUPFAM" id="SSF53850">
    <property type="entry name" value="Periplasmic binding protein-like II"/>
    <property type="match status" value="1"/>
</dbReference>
<evidence type="ECO:0000256" key="2">
    <source>
        <dbReference type="ARBA" id="ARBA00022448"/>
    </source>
</evidence>
<proteinExistence type="inferred from homology"/>
<gene>
    <name evidence="5" type="ORF">DPM19_32435</name>
</gene>
<evidence type="ECO:0000256" key="4">
    <source>
        <dbReference type="SAM" id="SignalP"/>
    </source>
</evidence>
<sequence>MRRRTYPQVMREPLGRRRLMIAAALGALAGCTEAAPPAGGPARPARIRWFASSITDSRQDLREPLVNAFQRAHPLIRIEVVSGPMNTDEKRSWIRDTIARKGHDLPPDVYLGDIIWPAEFAANHLAAPLDRHFPPSFWNRFPQELVAATVYGGKSYSVPFFADQSVLMYRKDLLAEAGADGPPRTWEELSELARRLVREGRVEHGFVWQGVAYEGLMCVWAEFAAHARAEMALSPAGTGLRVDSPEALDALRFMRRMLTDGTSPAAVTTFRETQALQVFESGQAAFLRTWNPEISELNLPVRGKVGVAPLPTFDGRPESRASVVGGWSLFVNPRTEHLDEVRAFIDWITDFPAQYTVAQYSKIPVNAAVRADAIVRGNPALAATTASRPVRRPASTPRYPQVSQIVYTEIHRALTGAVPPERALREAQRRIDRLLPATAP</sequence>
<name>A0A365GW29_9ACTN</name>
<accession>A0A365GW29</accession>
<evidence type="ECO:0000313" key="5">
    <source>
        <dbReference type="EMBL" id="RAY11015.1"/>
    </source>
</evidence>
<comment type="caution">
    <text evidence="5">The sequence shown here is derived from an EMBL/GenBank/DDBJ whole genome shotgun (WGS) entry which is preliminary data.</text>
</comment>